<dbReference type="Proteomes" id="UP000607653">
    <property type="component" value="Unassembled WGS sequence"/>
</dbReference>
<comment type="caution">
    <text evidence="2">The sequence shown here is derived from an EMBL/GenBank/DDBJ whole genome shotgun (WGS) entry which is preliminary data.</text>
</comment>
<evidence type="ECO:0000256" key="1">
    <source>
        <dbReference type="SAM" id="MobiDB-lite"/>
    </source>
</evidence>
<evidence type="ECO:0000313" key="3">
    <source>
        <dbReference type="Proteomes" id="UP000607653"/>
    </source>
</evidence>
<protein>
    <submittedName>
        <fullName evidence="2">Uncharacterized protein</fullName>
    </submittedName>
</protein>
<dbReference type="AlphaFoldDB" id="A0A822YCZ6"/>
<gene>
    <name evidence="2" type="ORF">HUJ06_031669</name>
</gene>
<feature type="compositionally biased region" description="Basic and acidic residues" evidence="1">
    <location>
        <begin position="1"/>
        <end position="11"/>
    </location>
</feature>
<feature type="compositionally biased region" description="Polar residues" evidence="1">
    <location>
        <begin position="14"/>
        <end position="28"/>
    </location>
</feature>
<name>A0A822YCZ6_NELNU</name>
<sequence length="102" mass="11542">MRDGDPLEKLKLHFSSSVFPSATTSNPGRNEKREKTSNPMQCSASRERCHRDSEPLLSLKTGTATVKESAADALLRLSYEQCSRMNKRQRKTMNNVLPFLDI</sequence>
<evidence type="ECO:0000313" key="2">
    <source>
        <dbReference type="EMBL" id="DAD30202.1"/>
    </source>
</evidence>
<organism evidence="2 3">
    <name type="scientific">Nelumbo nucifera</name>
    <name type="common">Sacred lotus</name>
    <dbReference type="NCBI Taxonomy" id="4432"/>
    <lineage>
        <taxon>Eukaryota</taxon>
        <taxon>Viridiplantae</taxon>
        <taxon>Streptophyta</taxon>
        <taxon>Embryophyta</taxon>
        <taxon>Tracheophyta</taxon>
        <taxon>Spermatophyta</taxon>
        <taxon>Magnoliopsida</taxon>
        <taxon>Proteales</taxon>
        <taxon>Nelumbonaceae</taxon>
        <taxon>Nelumbo</taxon>
    </lineage>
</organism>
<proteinExistence type="predicted"/>
<dbReference type="EMBL" id="DUZY01000002">
    <property type="protein sequence ID" value="DAD30202.1"/>
    <property type="molecule type" value="Genomic_DNA"/>
</dbReference>
<reference evidence="2 3" key="1">
    <citation type="journal article" date="2020" name="Mol. Biol. Evol.">
        <title>Distinct Expression and Methylation Patterns for Genes with Different Fates following a Single Whole-Genome Duplication in Flowering Plants.</title>
        <authorList>
            <person name="Shi T."/>
            <person name="Rahmani R.S."/>
            <person name="Gugger P.F."/>
            <person name="Wang M."/>
            <person name="Li H."/>
            <person name="Zhang Y."/>
            <person name="Li Z."/>
            <person name="Wang Q."/>
            <person name="Van de Peer Y."/>
            <person name="Marchal K."/>
            <person name="Chen J."/>
        </authorList>
    </citation>
    <scope>NUCLEOTIDE SEQUENCE [LARGE SCALE GENOMIC DNA]</scope>
    <source>
        <tissue evidence="2">Leaf</tissue>
    </source>
</reference>
<keyword evidence="3" id="KW-1185">Reference proteome</keyword>
<accession>A0A822YCZ6</accession>
<feature type="region of interest" description="Disordered" evidence="1">
    <location>
        <begin position="1"/>
        <end position="49"/>
    </location>
</feature>